<gene>
    <name evidence="3" type="ORF">B0A62_23890</name>
</gene>
<feature type="transmembrane region" description="Helical" evidence="1">
    <location>
        <begin position="64"/>
        <end position="82"/>
    </location>
</feature>
<name>A0ABX4C1B7_FLAHY</name>
<sequence length="235" mass="26844">MEELRPNGQRAKNAMLLIWIVMAIELVALISKCFQYNLLQTAINGGSITTDEAIANDTTEQTIAYIYLIVYIISAVTFIQWFRRAYYNLHLKVEYLSHSEGWAAGSWFVPIISLYRPVQIMRELYEETKSFLIEKGIKVSDNFTTSLLTPWWTLWIVNNILGQIIYRYPANSIGELINITIASIVSNIIGISLALITVKIIKNYSSVEPLLVEVENNEKQFKTTEPLVESNLELS</sequence>
<keyword evidence="1" id="KW-0812">Transmembrane</keyword>
<reference evidence="3 4" key="1">
    <citation type="submission" date="2016-11" db="EMBL/GenBank/DDBJ databases">
        <title>Whole genomes of Flavobacteriaceae.</title>
        <authorList>
            <person name="Stine C."/>
            <person name="Li C."/>
            <person name="Tadesse D."/>
        </authorList>
    </citation>
    <scope>NUCLEOTIDE SEQUENCE [LARGE SCALE GENOMIC DNA]</scope>
    <source>
        <strain evidence="3 4">ATCC 29551</strain>
    </source>
</reference>
<evidence type="ECO:0000313" key="3">
    <source>
        <dbReference type="EMBL" id="OXA85955.1"/>
    </source>
</evidence>
<evidence type="ECO:0000313" key="4">
    <source>
        <dbReference type="Proteomes" id="UP000198424"/>
    </source>
</evidence>
<evidence type="ECO:0000256" key="1">
    <source>
        <dbReference type="SAM" id="Phobius"/>
    </source>
</evidence>
<keyword evidence="1" id="KW-1133">Transmembrane helix</keyword>
<feature type="transmembrane region" description="Helical" evidence="1">
    <location>
        <begin position="12"/>
        <end position="31"/>
    </location>
</feature>
<dbReference type="Pfam" id="PF14219">
    <property type="entry name" value="DUF4328"/>
    <property type="match status" value="1"/>
</dbReference>
<dbReference type="Proteomes" id="UP000198424">
    <property type="component" value="Unassembled WGS sequence"/>
</dbReference>
<organism evidence="3 4">
    <name type="scientific">Flavobacterium hydatis</name>
    <name type="common">Cytophaga aquatilis</name>
    <dbReference type="NCBI Taxonomy" id="991"/>
    <lineage>
        <taxon>Bacteria</taxon>
        <taxon>Pseudomonadati</taxon>
        <taxon>Bacteroidota</taxon>
        <taxon>Flavobacteriia</taxon>
        <taxon>Flavobacteriales</taxon>
        <taxon>Flavobacteriaceae</taxon>
        <taxon>Flavobacterium</taxon>
    </lineage>
</organism>
<comment type="caution">
    <text evidence="3">The sequence shown here is derived from an EMBL/GenBank/DDBJ whole genome shotgun (WGS) entry which is preliminary data.</text>
</comment>
<proteinExistence type="predicted"/>
<keyword evidence="4" id="KW-1185">Reference proteome</keyword>
<dbReference type="RefSeq" id="WP_051885730.1">
    <property type="nucleotide sequence ID" value="NZ_JBEWQG010000014.1"/>
</dbReference>
<dbReference type="InterPro" id="IPR025565">
    <property type="entry name" value="DUF4328"/>
</dbReference>
<keyword evidence="1" id="KW-0472">Membrane</keyword>
<evidence type="ECO:0000259" key="2">
    <source>
        <dbReference type="Pfam" id="PF14219"/>
    </source>
</evidence>
<dbReference type="EMBL" id="MUGY01000050">
    <property type="protein sequence ID" value="OXA85955.1"/>
    <property type="molecule type" value="Genomic_DNA"/>
</dbReference>
<feature type="domain" description="DUF4328" evidence="2">
    <location>
        <begin position="47"/>
        <end position="204"/>
    </location>
</feature>
<protein>
    <recommendedName>
        <fullName evidence="2">DUF4328 domain-containing protein</fullName>
    </recommendedName>
</protein>
<accession>A0ABX4C1B7</accession>
<feature type="transmembrane region" description="Helical" evidence="1">
    <location>
        <begin position="176"/>
        <end position="201"/>
    </location>
</feature>